<organism evidence="1 2">
    <name type="scientific">Parelaphostrongylus tenuis</name>
    <name type="common">Meningeal worm</name>
    <dbReference type="NCBI Taxonomy" id="148309"/>
    <lineage>
        <taxon>Eukaryota</taxon>
        <taxon>Metazoa</taxon>
        <taxon>Ecdysozoa</taxon>
        <taxon>Nematoda</taxon>
        <taxon>Chromadorea</taxon>
        <taxon>Rhabditida</taxon>
        <taxon>Rhabditina</taxon>
        <taxon>Rhabditomorpha</taxon>
        <taxon>Strongyloidea</taxon>
        <taxon>Metastrongylidae</taxon>
        <taxon>Parelaphostrongylus</taxon>
    </lineage>
</organism>
<comment type="caution">
    <text evidence="1">The sequence shown here is derived from an EMBL/GenBank/DDBJ whole genome shotgun (WGS) entry which is preliminary data.</text>
</comment>
<gene>
    <name evidence="1" type="ORF">KIN20_028432</name>
</gene>
<reference evidence="1" key="1">
    <citation type="submission" date="2021-06" db="EMBL/GenBank/DDBJ databases">
        <title>Parelaphostrongylus tenuis whole genome reference sequence.</title>
        <authorList>
            <person name="Garwood T.J."/>
            <person name="Larsen P.A."/>
            <person name="Fountain-Jones N.M."/>
            <person name="Garbe J.R."/>
            <person name="Macchietto M.G."/>
            <person name="Kania S.A."/>
            <person name="Gerhold R.W."/>
            <person name="Richards J.E."/>
            <person name="Wolf T.M."/>
        </authorList>
    </citation>
    <scope>NUCLEOTIDE SEQUENCE</scope>
    <source>
        <strain evidence="1">MNPRO001-30</strain>
        <tissue evidence="1">Meninges</tissue>
    </source>
</reference>
<evidence type="ECO:0000313" key="1">
    <source>
        <dbReference type="EMBL" id="KAJ1367503.1"/>
    </source>
</evidence>
<name>A0AAD5R187_PARTN</name>
<keyword evidence="2" id="KW-1185">Reference proteome</keyword>
<dbReference type="EMBL" id="JAHQIW010005932">
    <property type="protein sequence ID" value="KAJ1367503.1"/>
    <property type="molecule type" value="Genomic_DNA"/>
</dbReference>
<protein>
    <submittedName>
        <fullName evidence="1">Uncharacterized protein</fullName>
    </submittedName>
</protein>
<evidence type="ECO:0000313" key="2">
    <source>
        <dbReference type="Proteomes" id="UP001196413"/>
    </source>
</evidence>
<sequence length="55" mass="6706">MELTSEQIRLLMMHDDDDGCWIQMQQWQVNASIESDLLPEKWQEVLEVERECFDY</sequence>
<proteinExistence type="predicted"/>
<dbReference type="Proteomes" id="UP001196413">
    <property type="component" value="Unassembled WGS sequence"/>
</dbReference>
<accession>A0AAD5R187</accession>
<dbReference type="AlphaFoldDB" id="A0AAD5R187"/>